<dbReference type="GO" id="GO:0005829">
    <property type="term" value="C:cytosol"/>
    <property type="evidence" value="ECO:0007669"/>
    <property type="project" value="TreeGrafter"/>
</dbReference>
<feature type="signal peptide" evidence="16">
    <location>
        <begin position="1"/>
        <end position="23"/>
    </location>
</feature>
<keyword evidence="12" id="KW-0784">Thiamine biosynthesis</keyword>
<dbReference type="eggNOG" id="COG0351">
    <property type="taxonomic scope" value="Bacteria"/>
</dbReference>
<comment type="similarity">
    <text evidence="4">Belongs to the ThiD family.</text>
</comment>
<dbReference type="FunFam" id="3.40.1190.20:FF:000003">
    <property type="entry name" value="Phosphomethylpyrimidine kinase ThiD"/>
    <property type="match status" value="1"/>
</dbReference>
<dbReference type="EC" id="2.7.1.49" evidence="5"/>
<protein>
    <recommendedName>
        <fullName evidence="7">Hydroxymethylpyrimidine/phosphomethylpyrimidine kinase</fullName>
        <ecNumber evidence="5">2.7.1.49</ecNumber>
        <ecNumber evidence="6">2.7.4.7</ecNumber>
    </recommendedName>
    <alternativeName>
        <fullName evidence="14">Hydroxymethylpyrimidine kinase</fullName>
    </alternativeName>
    <alternativeName>
        <fullName evidence="15">Hydroxymethylpyrimidine phosphate kinase</fullName>
    </alternativeName>
</protein>
<evidence type="ECO:0000256" key="1">
    <source>
        <dbReference type="ARBA" id="ARBA00000151"/>
    </source>
</evidence>
<dbReference type="NCBIfam" id="TIGR00097">
    <property type="entry name" value="HMP-P_kinase"/>
    <property type="match status" value="1"/>
</dbReference>
<organism evidence="18 19">
    <name type="scientific">Lacticaseibacillus zeae DSM 20178 = KCTC 3804</name>
    <dbReference type="NCBI Taxonomy" id="1423816"/>
    <lineage>
        <taxon>Bacteria</taxon>
        <taxon>Bacillati</taxon>
        <taxon>Bacillota</taxon>
        <taxon>Bacilli</taxon>
        <taxon>Lactobacillales</taxon>
        <taxon>Lactobacillaceae</taxon>
        <taxon>Lacticaseibacillus</taxon>
    </lineage>
</organism>
<dbReference type="Proteomes" id="UP000051984">
    <property type="component" value="Unassembled WGS sequence"/>
</dbReference>
<evidence type="ECO:0000256" key="16">
    <source>
        <dbReference type="SAM" id="SignalP"/>
    </source>
</evidence>
<keyword evidence="10 18" id="KW-0418">Kinase</keyword>
<evidence type="ECO:0000256" key="8">
    <source>
        <dbReference type="ARBA" id="ARBA00022679"/>
    </source>
</evidence>
<dbReference type="EC" id="2.7.4.7" evidence="6"/>
<dbReference type="SUPFAM" id="SSF53613">
    <property type="entry name" value="Ribokinase-like"/>
    <property type="match status" value="1"/>
</dbReference>
<dbReference type="InterPro" id="IPR013749">
    <property type="entry name" value="PM/HMP-P_kinase-1"/>
</dbReference>
<evidence type="ECO:0000256" key="9">
    <source>
        <dbReference type="ARBA" id="ARBA00022741"/>
    </source>
</evidence>
<evidence type="ECO:0000256" key="3">
    <source>
        <dbReference type="ARBA" id="ARBA00004769"/>
    </source>
</evidence>
<dbReference type="EMBL" id="AZCT01000005">
    <property type="protein sequence ID" value="KRK12678.1"/>
    <property type="molecule type" value="Genomic_DNA"/>
</dbReference>
<evidence type="ECO:0000256" key="15">
    <source>
        <dbReference type="ARBA" id="ARBA00043176"/>
    </source>
</evidence>
<dbReference type="NCBIfam" id="NF040517">
    <property type="entry name" value="Lacto_Palin_RP2"/>
    <property type="match status" value="1"/>
</dbReference>
<keyword evidence="9" id="KW-0547">Nucleotide-binding</keyword>
<feature type="domain" description="Pyridoxamine kinase/Phosphomethylpyrimidine kinase" evidence="17">
    <location>
        <begin position="46"/>
        <end position="293"/>
    </location>
</feature>
<dbReference type="PATRIC" id="fig|1423816.3.peg.2663"/>
<dbReference type="GO" id="GO:0008972">
    <property type="term" value="F:phosphomethylpyrimidine kinase activity"/>
    <property type="evidence" value="ECO:0007669"/>
    <property type="project" value="UniProtKB-EC"/>
</dbReference>
<evidence type="ECO:0000256" key="10">
    <source>
        <dbReference type="ARBA" id="ARBA00022777"/>
    </source>
</evidence>
<keyword evidence="8" id="KW-0808">Transferase</keyword>
<dbReference type="InterPro" id="IPR029056">
    <property type="entry name" value="Ribokinase-like"/>
</dbReference>
<comment type="caution">
    <text evidence="18">The sequence shown here is derived from an EMBL/GenBank/DDBJ whole genome shotgun (WGS) entry which is preliminary data.</text>
</comment>
<gene>
    <name evidence="18" type="ORF">FD51_GL002562</name>
</gene>
<evidence type="ECO:0000256" key="13">
    <source>
        <dbReference type="ARBA" id="ARBA00037917"/>
    </source>
</evidence>
<dbReference type="AntiFam" id="ANF00267">
    <property type="entry name" value="DNA repeat translations related to WP_015765070.1"/>
</dbReference>
<dbReference type="PANTHER" id="PTHR20858">
    <property type="entry name" value="PHOSPHOMETHYLPYRIMIDINE KINASE"/>
    <property type="match status" value="1"/>
</dbReference>
<evidence type="ECO:0000256" key="4">
    <source>
        <dbReference type="ARBA" id="ARBA00009879"/>
    </source>
</evidence>
<keyword evidence="16" id="KW-0732">Signal</keyword>
<feature type="chain" id="PRO_5038486639" description="Hydroxymethylpyrimidine/phosphomethylpyrimidine kinase" evidence="16">
    <location>
        <begin position="24"/>
        <end position="304"/>
    </location>
</feature>
<evidence type="ECO:0000256" key="5">
    <source>
        <dbReference type="ARBA" id="ARBA00012135"/>
    </source>
</evidence>
<name>A0A0R1ETL5_LACZE</name>
<dbReference type="GO" id="GO:0005524">
    <property type="term" value="F:ATP binding"/>
    <property type="evidence" value="ECO:0007669"/>
    <property type="project" value="UniProtKB-KW"/>
</dbReference>
<evidence type="ECO:0000256" key="12">
    <source>
        <dbReference type="ARBA" id="ARBA00022977"/>
    </source>
</evidence>
<dbReference type="Pfam" id="PF08543">
    <property type="entry name" value="Phos_pyr_kin"/>
    <property type="match status" value="1"/>
</dbReference>
<keyword evidence="11" id="KW-0067">ATP-binding</keyword>
<dbReference type="Gene3D" id="3.40.1190.20">
    <property type="match status" value="1"/>
</dbReference>
<reference evidence="18 19" key="1">
    <citation type="journal article" date="2015" name="Genome Announc.">
        <title>Expanding the biotechnology potential of lactobacilli through comparative genomics of 213 strains and associated genera.</title>
        <authorList>
            <person name="Sun Z."/>
            <person name="Harris H.M."/>
            <person name="McCann A."/>
            <person name="Guo C."/>
            <person name="Argimon S."/>
            <person name="Zhang W."/>
            <person name="Yang X."/>
            <person name="Jeffery I.B."/>
            <person name="Cooney J.C."/>
            <person name="Kagawa T.F."/>
            <person name="Liu W."/>
            <person name="Song Y."/>
            <person name="Salvetti E."/>
            <person name="Wrobel A."/>
            <person name="Rasinkangas P."/>
            <person name="Parkhill J."/>
            <person name="Rea M.C."/>
            <person name="O'Sullivan O."/>
            <person name="Ritari J."/>
            <person name="Douillard F.P."/>
            <person name="Paul Ross R."/>
            <person name="Yang R."/>
            <person name="Briner A.E."/>
            <person name="Felis G.E."/>
            <person name="de Vos W.M."/>
            <person name="Barrangou R."/>
            <person name="Klaenhammer T.R."/>
            <person name="Caufield P.W."/>
            <person name="Cui Y."/>
            <person name="Zhang H."/>
            <person name="O'Toole P.W."/>
        </authorList>
    </citation>
    <scope>NUCLEOTIDE SEQUENCE [LARGE SCALE GENOMIC DNA]</scope>
    <source>
        <strain evidence="18 19">DSM 20178</strain>
    </source>
</reference>
<sequence>MAKARPLRPRPLTLRLLTALAHAHNLLGGFSMANEFPQVMTIGGTDSDGSAGVQADLHSFFMRGVYGATVLTAAVAGNSYGIQDSMVMPLPFIDAQFKSLAADLKIRAAKTGMLADRALVQDIIKNWQQYDFGALVVDPVIITKHGAMLLEQDAYDAVKNDLIPLATVVTPNHYEAEHLTGMKLDTDASIEAAAHQLQDSGAKNVVLKGAHDNPEQKEVRDFVLLESGKTFWLSEPYHNTDRVNGTGDTLSAVITAEIGKGNTIEDAIRIAKRFTNQAIGHPIAVGHQYGPINHWANQIVYPQN</sequence>
<comment type="pathway">
    <text evidence="3">Cofactor biosynthesis; thiamine diphosphate biosynthesis; 4-amino-2-methyl-5-diphosphomethylpyrimidine from 5-amino-1-(5-phospho-D-ribosyl)imidazole: step 3/3.</text>
</comment>
<evidence type="ECO:0000256" key="7">
    <source>
        <dbReference type="ARBA" id="ARBA00019161"/>
    </source>
</evidence>
<evidence type="ECO:0000256" key="6">
    <source>
        <dbReference type="ARBA" id="ARBA00012963"/>
    </source>
</evidence>
<accession>A0A0R1ETL5</accession>
<comment type="catalytic activity">
    <reaction evidence="2">
        <text>4-amino-2-methyl-5-(phosphooxymethyl)pyrimidine + ATP = 4-amino-2-methyl-5-(diphosphooxymethyl)pyrimidine + ADP</text>
        <dbReference type="Rhea" id="RHEA:19893"/>
        <dbReference type="ChEBI" id="CHEBI:30616"/>
        <dbReference type="ChEBI" id="CHEBI:57841"/>
        <dbReference type="ChEBI" id="CHEBI:58354"/>
        <dbReference type="ChEBI" id="CHEBI:456216"/>
        <dbReference type="EC" id="2.7.4.7"/>
    </reaction>
</comment>
<dbReference type="InterPro" id="IPR004399">
    <property type="entry name" value="HMP/HMP-P_kinase_dom"/>
</dbReference>
<dbReference type="GO" id="GO:0008902">
    <property type="term" value="F:hydroxymethylpyrimidine kinase activity"/>
    <property type="evidence" value="ECO:0007669"/>
    <property type="project" value="UniProtKB-EC"/>
</dbReference>
<dbReference type="AlphaFoldDB" id="A0A0R1ETL5"/>
<evidence type="ECO:0000313" key="18">
    <source>
        <dbReference type="EMBL" id="KRK12678.1"/>
    </source>
</evidence>
<comment type="catalytic activity">
    <reaction evidence="1">
        <text>4-amino-5-hydroxymethyl-2-methylpyrimidine + ATP = 4-amino-2-methyl-5-(phosphooxymethyl)pyrimidine + ADP + H(+)</text>
        <dbReference type="Rhea" id="RHEA:23096"/>
        <dbReference type="ChEBI" id="CHEBI:15378"/>
        <dbReference type="ChEBI" id="CHEBI:16892"/>
        <dbReference type="ChEBI" id="CHEBI:30616"/>
        <dbReference type="ChEBI" id="CHEBI:58354"/>
        <dbReference type="ChEBI" id="CHEBI:456216"/>
        <dbReference type="EC" id="2.7.1.49"/>
    </reaction>
</comment>
<comment type="pathway">
    <text evidence="13">Cofactor biosynthesis; thiamine diphosphate biosynthesis; 4-amino-2-methyl-5-diphosphomethylpyrimidine from 5-amino-1-(5-phospho-D-ribosyl)imidazole: step 2/3.</text>
</comment>
<dbReference type="CDD" id="cd01169">
    <property type="entry name" value="HMPP_kinase"/>
    <property type="match status" value="1"/>
</dbReference>
<proteinExistence type="inferred from homology"/>
<evidence type="ECO:0000259" key="17">
    <source>
        <dbReference type="Pfam" id="PF08543"/>
    </source>
</evidence>
<evidence type="ECO:0000256" key="2">
    <source>
        <dbReference type="ARBA" id="ARBA00000565"/>
    </source>
</evidence>
<evidence type="ECO:0000313" key="19">
    <source>
        <dbReference type="Proteomes" id="UP000051984"/>
    </source>
</evidence>
<evidence type="ECO:0000256" key="14">
    <source>
        <dbReference type="ARBA" id="ARBA00042102"/>
    </source>
</evidence>
<evidence type="ECO:0000256" key="11">
    <source>
        <dbReference type="ARBA" id="ARBA00022840"/>
    </source>
</evidence>
<dbReference type="GO" id="GO:0009228">
    <property type="term" value="P:thiamine biosynthetic process"/>
    <property type="evidence" value="ECO:0007669"/>
    <property type="project" value="UniProtKB-KW"/>
</dbReference>
<dbReference type="PANTHER" id="PTHR20858:SF17">
    <property type="entry name" value="HYDROXYMETHYLPYRIMIDINE_PHOSPHOMETHYLPYRIMIDINE KINASE THI20-RELATED"/>
    <property type="match status" value="1"/>
</dbReference>